<comment type="caution">
    <text evidence="2">The sequence shown here is derived from an EMBL/GenBank/DDBJ whole genome shotgun (WGS) entry which is preliminary data.</text>
</comment>
<dbReference type="GO" id="GO:0070694">
    <property type="term" value="F:5-hydroxymethyl-dUMP N-hydrolase activity"/>
    <property type="evidence" value="ECO:0007669"/>
    <property type="project" value="InterPro"/>
</dbReference>
<keyword evidence="1" id="KW-0378">Hydrolase</keyword>
<evidence type="ECO:0000313" key="3">
    <source>
        <dbReference type="Proteomes" id="UP001206983"/>
    </source>
</evidence>
<comment type="similarity">
    <text evidence="1">Belongs to the 2'-deoxynucleoside 5'-phosphate N-hydrolase 1 family.</text>
</comment>
<comment type="catalytic activity">
    <reaction evidence="1">
        <text>a pyrimidine 2'-deoxyribonucleoside 5'-phosphate + H2O = a pyrimidine nucleobase + 2-deoxy-D-ribose 5-phosphate</text>
        <dbReference type="Rhea" id="RHEA:57852"/>
        <dbReference type="ChEBI" id="CHEBI:15377"/>
        <dbReference type="ChEBI" id="CHEBI:26432"/>
        <dbReference type="ChEBI" id="CHEBI:62877"/>
        <dbReference type="ChEBI" id="CHEBI:142209"/>
    </reaction>
</comment>
<dbReference type="PANTHER" id="PTHR15364">
    <property type="entry name" value="2'-DEOXYNUCLEOSIDE 5'-PHOSPHATE N-HYDROLASE 1"/>
    <property type="match status" value="1"/>
</dbReference>
<comment type="catalytic activity">
    <reaction evidence="1">
        <text>a purine 2'-deoxyribonucleoside 5'-phosphate + H2O = a purine nucleobase + 2-deoxy-D-ribose 5-phosphate</text>
        <dbReference type="Rhea" id="RHEA:51132"/>
        <dbReference type="ChEBI" id="CHEBI:15377"/>
        <dbReference type="ChEBI" id="CHEBI:26386"/>
        <dbReference type="ChEBI" id="CHEBI:62877"/>
        <dbReference type="ChEBI" id="CHEBI:142198"/>
    </reaction>
</comment>
<dbReference type="HAMAP" id="MF_03036">
    <property type="entry name" value="Nuc_phosphate_hydrolase"/>
    <property type="match status" value="1"/>
</dbReference>
<keyword evidence="1" id="KW-0546">Nucleotide metabolism</keyword>
<dbReference type="InterPro" id="IPR028607">
    <property type="entry name" value="DNPH1"/>
</dbReference>
<dbReference type="InterPro" id="IPR051239">
    <property type="entry name" value="2'-dNMP_N-hydrolase"/>
</dbReference>
<evidence type="ECO:0000256" key="1">
    <source>
        <dbReference type="HAMAP-Rule" id="MF_03036"/>
    </source>
</evidence>
<dbReference type="EMBL" id="JTEO01000001">
    <property type="protein sequence ID" value="MCQ6961672.1"/>
    <property type="molecule type" value="Genomic_DNA"/>
</dbReference>
<dbReference type="PANTHER" id="PTHR15364:SF0">
    <property type="entry name" value="2'-DEOXYNUCLEOSIDE 5'-PHOSPHATE N-HYDROLASE 1"/>
    <property type="match status" value="1"/>
</dbReference>
<comment type="caution">
    <text evidence="1">Lacks conserved residue(s) required for the propagation of feature annotation.</text>
</comment>
<dbReference type="Gene3D" id="3.40.50.450">
    <property type="match status" value="1"/>
</dbReference>
<reference evidence="2 3" key="1">
    <citation type="journal article" date="2011" name="Appl. Environ. Microbiol.">
        <title>Methanogenic archaea isolated from Taiwan's Chelungpu fault.</title>
        <authorList>
            <person name="Wu S.Y."/>
            <person name="Lai M.C."/>
        </authorList>
    </citation>
    <scope>NUCLEOTIDE SEQUENCE [LARGE SCALE GENOMIC DNA]</scope>
    <source>
        <strain evidence="2 3">St545Mb</strain>
    </source>
</reference>
<dbReference type="Proteomes" id="UP001206983">
    <property type="component" value="Unassembled WGS sequence"/>
</dbReference>
<comment type="subunit">
    <text evidence="1">Monomer and homodimer.</text>
</comment>
<name>A0AAE3KVQ8_9EURY</name>
<accession>A0AAE3KVQ8</accession>
<dbReference type="GO" id="GO:0009117">
    <property type="term" value="P:nucleotide metabolic process"/>
    <property type="evidence" value="ECO:0007669"/>
    <property type="project" value="UniProtKB-KW"/>
</dbReference>
<dbReference type="AlphaFoldDB" id="A0AAE3KVQ8"/>
<dbReference type="RefSeq" id="WP_256621297.1">
    <property type="nucleotide sequence ID" value="NZ_JTEO01000001.1"/>
</dbReference>
<comment type="function">
    <text evidence="1">Catalyzes the cleavage of the N-glycosidic bond of deoxyribonucleoside 5'-monophosphates to yield deoxyribose 5-phosphate and a purine or pyrimidine base.</text>
</comment>
<proteinExistence type="inferred from homology"/>
<dbReference type="EC" id="3.2.2.-" evidence="1"/>
<organism evidence="2 3">
    <name type="scientific">Methanolobus chelungpuianus</name>
    <dbReference type="NCBI Taxonomy" id="502115"/>
    <lineage>
        <taxon>Archaea</taxon>
        <taxon>Methanobacteriati</taxon>
        <taxon>Methanobacteriota</taxon>
        <taxon>Stenosarchaea group</taxon>
        <taxon>Methanomicrobia</taxon>
        <taxon>Methanosarcinales</taxon>
        <taxon>Methanosarcinaceae</taxon>
        <taxon>Methanolobus</taxon>
    </lineage>
</organism>
<feature type="binding site" evidence="1">
    <location>
        <begin position="105"/>
        <end position="107"/>
    </location>
    <ligand>
        <name>substrate</name>
        <note>ligand shared between homodimeric partners</note>
    </ligand>
</feature>
<sequence>MKIFLSVSIRGGRGLLGTYLHMLELLQHHGHEVLSFHVADPRLDEKESLMSEREIYDRDMGFLTVSERVIAEVSTPSTGVGYEICRALQLGLPVLCLHSPHSMVSAMILGNRNERLAVRQYSSLGELESAILDFLAHLCA</sequence>
<feature type="binding site" description="in other chain" evidence="1">
    <location>
        <position position="83"/>
    </location>
    <ligand>
        <name>substrate</name>
        <note>ligand shared between homodimeric partners</note>
    </ligand>
</feature>
<keyword evidence="1" id="KW-0326">Glycosidase</keyword>
<gene>
    <name evidence="2" type="ORF">PV02_00280</name>
</gene>
<evidence type="ECO:0000313" key="2">
    <source>
        <dbReference type="EMBL" id="MCQ6961672.1"/>
    </source>
</evidence>
<keyword evidence="3" id="KW-1185">Reference proteome</keyword>
<dbReference type="GO" id="GO:0009159">
    <property type="term" value="P:deoxyribonucleoside monophosphate catabolic process"/>
    <property type="evidence" value="ECO:0007669"/>
    <property type="project" value="InterPro"/>
</dbReference>
<protein>
    <recommendedName>
        <fullName evidence="1">Putative 2'-deoxynucleoside 5'-phosphate N-hydrolase 1</fullName>
        <ecNumber evidence="1">3.2.2.-</ecNumber>
    </recommendedName>
</protein>
<dbReference type="GO" id="GO:0009116">
    <property type="term" value="P:nucleoside metabolic process"/>
    <property type="evidence" value="ECO:0007669"/>
    <property type="project" value="UniProtKB-UniRule"/>
</dbReference>
<dbReference type="SUPFAM" id="SSF52309">
    <property type="entry name" value="N-(deoxy)ribosyltransferase-like"/>
    <property type="match status" value="1"/>
</dbReference>
<feature type="binding site" description="in other chain" evidence="1">
    <location>
        <position position="19"/>
    </location>
    <ligand>
        <name>substrate</name>
        <note>ligand shared between homodimeric partners</note>
    </ligand>
</feature>